<proteinExistence type="predicted"/>
<dbReference type="InterPro" id="IPR050367">
    <property type="entry name" value="APC_superfamily"/>
</dbReference>
<feature type="transmembrane region" description="Helical" evidence="6">
    <location>
        <begin position="407"/>
        <end position="424"/>
    </location>
</feature>
<feature type="transmembrane region" description="Helical" evidence="6">
    <location>
        <begin position="82"/>
        <end position="104"/>
    </location>
</feature>
<keyword evidence="2" id="KW-1003">Cell membrane</keyword>
<dbReference type="PIRSF" id="PIRSF006060">
    <property type="entry name" value="AA_transporter"/>
    <property type="match status" value="1"/>
</dbReference>
<evidence type="ECO:0000313" key="8">
    <source>
        <dbReference type="Proteomes" id="UP000031623"/>
    </source>
</evidence>
<feature type="transmembrane region" description="Helical" evidence="6">
    <location>
        <begin position="322"/>
        <end position="340"/>
    </location>
</feature>
<feature type="transmembrane region" description="Helical" evidence="6">
    <location>
        <begin position="218"/>
        <end position="241"/>
    </location>
</feature>
<feature type="transmembrane region" description="Helical" evidence="6">
    <location>
        <begin position="346"/>
        <end position="364"/>
    </location>
</feature>
<dbReference type="PANTHER" id="PTHR42770">
    <property type="entry name" value="AMINO ACID TRANSPORTER-RELATED"/>
    <property type="match status" value="1"/>
</dbReference>
<keyword evidence="8" id="KW-1185">Reference proteome</keyword>
<dbReference type="Pfam" id="PF13520">
    <property type="entry name" value="AA_permease_2"/>
    <property type="match status" value="1"/>
</dbReference>
<protein>
    <recommendedName>
        <fullName evidence="9">Amino acid transporter</fullName>
    </recommendedName>
</protein>
<feature type="transmembrane region" description="Helical" evidence="6">
    <location>
        <begin position="384"/>
        <end position="401"/>
    </location>
</feature>
<name>A0A090AIA6_9GAMM</name>
<dbReference type="STRING" id="40754.THII_0238"/>
<keyword evidence="3 6" id="KW-0812">Transmembrane</keyword>
<evidence type="ECO:0000256" key="6">
    <source>
        <dbReference type="SAM" id="Phobius"/>
    </source>
</evidence>
<evidence type="ECO:0000256" key="5">
    <source>
        <dbReference type="ARBA" id="ARBA00023136"/>
    </source>
</evidence>
<organism evidence="7 8">
    <name type="scientific">Thioploca ingrica</name>
    <dbReference type="NCBI Taxonomy" id="40754"/>
    <lineage>
        <taxon>Bacteria</taxon>
        <taxon>Pseudomonadati</taxon>
        <taxon>Pseudomonadota</taxon>
        <taxon>Gammaproteobacteria</taxon>
        <taxon>Thiotrichales</taxon>
        <taxon>Thiotrichaceae</taxon>
        <taxon>Thioploca</taxon>
    </lineage>
</organism>
<dbReference type="PANTHER" id="PTHR42770:SF7">
    <property type="entry name" value="MEMBRANE PROTEIN"/>
    <property type="match status" value="1"/>
</dbReference>
<dbReference type="Gene3D" id="1.20.1740.10">
    <property type="entry name" value="Amino acid/polyamine transporter I"/>
    <property type="match status" value="1"/>
</dbReference>
<dbReference type="InterPro" id="IPR002293">
    <property type="entry name" value="AA/rel_permease1"/>
</dbReference>
<feature type="transmembrane region" description="Helical" evidence="6">
    <location>
        <begin position="182"/>
        <end position="206"/>
    </location>
</feature>
<sequence>MSITNIKPPQTMTLIATGSGTAMASVCAVGLLQIEQTLGGIGAVAAISIAGLLCLVLARALARLTTILPSGAGLMAFLSRAFGRPVGILVVVPYLILMLLLVGFEALIVGELVARLLPIPVIVTAVGFLVLTWAVCRAGIQIGYLAQAVTTWALFACLTGISCVTLLTAYQHGELLAHLSSAVPTFTTFIAGIGQALFLFMGFELLTAHVEVADKQSVGRALSGSVGVLMLFYIITALGFACLTELPRTHSGFVLPQLLLAEQTGRLDVILLIIITGLLASFSSFNGALLALSRFAYALASQGLLPRQLAQLESRTLTARPALRWLLGLTVSFTVIIYLLSWYQTVILAAAIATALVYAAVLLARERVPFRESERAYHQQLMSAALALSLVGLGVGVIVTAENVRQSTVLLLVMAYGIAALLLTKRHHKQSQPTPIRRGKPQHAN</sequence>
<evidence type="ECO:0008006" key="9">
    <source>
        <dbReference type="Google" id="ProtNLM"/>
    </source>
</evidence>
<keyword evidence="5 6" id="KW-0472">Membrane</keyword>
<dbReference type="AlphaFoldDB" id="A0A090AIA6"/>
<gene>
    <name evidence="7" type="ORF">THII_0238</name>
</gene>
<dbReference type="KEGG" id="tig:THII_0238"/>
<dbReference type="EMBL" id="AP014633">
    <property type="protein sequence ID" value="BAP54535.1"/>
    <property type="molecule type" value="Genomic_DNA"/>
</dbReference>
<reference evidence="7" key="1">
    <citation type="journal article" date="2014" name="ISME J.">
        <title>Ecophysiology of Thioploca ingrica as revealed by the complete genome sequence supplemented with proteomic evidence.</title>
        <authorList>
            <person name="Kojima H."/>
            <person name="Ogura Y."/>
            <person name="Yamamoto N."/>
            <person name="Togashi T."/>
            <person name="Mori H."/>
            <person name="Watanabe T."/>
            <person name="Nemoto F."/>
            <person name="Kurokawa K."/>
            <person name="Hayashi T."/>
            <person name="Fukui M."/>
        </authorList>
    </citation>
    <scope>NUCLEOTIDE SEQUENCE [LARGE SCALE GENOMIC DNA]</scope>
</reference>
<dbReference type="OrthoDB" id="5297508at2"/>
<dbReference type="GO" id="GO:0005886">
    <property type="term" value="C:plasma membrane"/>
    <property type="evidence" value="ECO:0007669"/>
    <property type="project" value="UniProtKB-SubCell"/>
</dbReference>
<accession>A0A090AIA6</accession>
<feature type="transmembrane region" description="Helical" evidence="6">
    <location>
        <begin position="40"/>
        <end position="61"/>
    </location>
</feature>
<evidence type="ECO:0000256" key="4">
    <source>
        <dbReference type="ARBA" id="ARBA00022989"/>
    </source>
</evidence>
<feature type="transmembrane region" description="Helical" evidence="6">
    <location>
        <begin position="12"/>
        <end position="34"/>
    </location>
</feature>
<dbReference type="Proteomes" id="UP000031623">
    <property type="component" value="Chromosome"/>
</dbReference>
<feature type="transmembrane region" description="Helical" evidence="6">
    <location>
        <begin position="116"/>
        <end position="136"/>
    </location>
</feature>
<evidence type="ECO:0000313" key="7">
    <source>
        <dbReference type="EMBL" id="BAP54535.1"/>
    </source>
</evidence>
<dbReference type="GO" id="GO:0022857">
    <property type="term" value="F:transmembrane transporter activity"/>
    <property type="evidence" value="ECO:0007669"/>
    <property type="project" value="InterPro"/>
</dbReference>
<comment type="subcellular location">
    <subcellularLocation>
        <location evidence="1">Cell membrane</location>
        <topology evidence="1">Multi-pass membrane protein</topology>
    </subcellularLocation>
</comment>
<evidence type="ECO:0000256" key="2">
    <source>
        <dbReference type="ARBA" id="ARBA00022475"/>
    </source>
</evidence>
<dbReference type="HOGENOM" id="CLU_615286_0_0_6"/>
<feature type="transmembrane region" description="Helical" evidence="6">
    <location>
        <begin position="148"/>
        <end position="170"/>
    </location>
</feature>
<feature type="transmembrane region" description="Helical" evidence="6">
    <location>
        <begin position="269"/>
        <end position="292"/>
    </location>
</feature>
<evidence type="ECO:0000256" key="1">
    <source>
        <dbReference type="ARBA" id="ARBA00004651"/>
    </source>
</evidence>
<keyword evidence="4 6" id="KW-1133">Transmembrane helix</keyword>
<evidence type="ECO:0000256" key="3">
    <source>
        <dbReference type="ARBA" id="ARBA00022692"/>
    </source>
</evidence>